<feature type="transmembrane region" description="Helical" evidence="6">
    <location>
        <begin position="12"/>
        <end position="35"/>
    </location>
</feature>
<dbReference type="Gene3D" id="1.20.1250.20">
    <property type="entry name" value="MFS general substrate transporter like domains"/>
    <property type="match status" value="1"/>
</dbReference>
<evidence type="ECO:0000256" key="6">
    <source>
        <dbReference type="SAM" id="Phobius"/>
    </source>
</evidence>
<comment type="caution">
    <text evidence="8">The sequence shown here is derived from an EMBL/GenBank/DDBJ whole genome shotgun (WGS) entry which is preliminary data.</text>
</comment>
<comment type="subcellular location">
    <subcellularLocation>
        <location evidence="1">Membrane</location>
        <topology evidence="1">Multi-pass membrane protein</topology>
    </subcellularLocation>
</comment>
<evidence type="ECO:0000256" key="2">
    <source>
        <dbReference type="ARBA" id="ARBA00022448"/>
    </source>
</evidence>
<reference evidence="8 9" key="1">
    <citation type="submission" date="2016-03" db="EMBL/GenBank/DDBJ databases">
        <title>Comparative genomics of the ectomycorrhizal sister species Rhizopogon vinicolor and Rhizopogon vesiculosus (Basidiomycota: Boletales) reveals a divergence of the mating type B locus.</title>
        <authorList>
            <person name="Mujic A.B."/>
            <person name="Kuo A."/>
            <person name="Tritt A."/>
            <person name="Lipzen A."/>
            <person name="Chen C."/>
            <person name="Johnson J."/>
            <person name="Sharma A."/>
            <person name="Barry K."/>
            <person name="Grigoriev I.V."/>
            <person name="Spatafora J.W."/>
        </authorList>
    </citation>
    <scope>NUCLEOTIDE SEQUENCE [LARGE SCALE GENOMIC DNA]</scope>
    <source>
        <strain evidence="8 9">AM-OR11-056</strain>
    </source>
</reference>
<dbReference type="Pfam" id="PF07690">
    <property type="entry name" value="MFS_1"/>
    <property type="match status" value="1"/>
</dbReference>
<feature type="transmembrane region" description="Helical" evidence="6">
    <location>
        <begin position="79"/>
        <end position="98"/>
    </location>
</feature>
<keyword evidence="9" id="KW-1185">Reference proteome</keyword>
<dbReference type="OrthoDB" id="6730379at2759"/>
<evidence type="ECO:0000256" key="3">
    <source>
        <dbReference type="ARBA" id="ARBA00022692"/>
    </source>
</evidence>
<dbReference type="InterPro" id="IPR020846">
    <property type="entry name" value="MFS_dom"/>
</dbReference>
<dbReference type="GO" id="GO:0022857">
    <property type="term" value="F:transmembrane transporter activity"/>
    <property type="evidence" value="ECO:0007669"/>
    <property type="project" value="InterPro"/>
</dbReference>
<dbReference type="PROSITE" id="PS50850">
    <property type="entry name" value="MFS"/>
    <property type="match status" value="1"/>
</dbReference>
<dbReference type="PANTHER" id="PTHR43791">
    <property type="entry name" value="PERMEASE-RELATED"/>
    <property type="match status" value="1"/>
</dbReference>
<feature type="domain" description="Major facilitator superfamily (MFS) profile" evidence="7">
    <location>
        <begin position="1"/>
        <end position="105"/>
    </location>
</feature>
<dbReference type="EMBL" id="LVVM01002668">
    <property type="protein sequence ID" value="OJA16290.1"/>
    <property type="molecule type" value="Genomic_DNA"/>
</dbReference>
<evidence type="ECO:0000256" key="4">
    <source>
        <dbReference type="ARBA" id="ARBA00022989"/>
    </source>
</evidence>
<proteinExistence type="predicted"/>
<organism evidence="8 9">
    <name type="scientific">Rhizopogon vesiculosus</name>
    <dbReference type="NCBI Taxonomy" id="180088"/>
    <lineage>
        <taxon>Eukaryota</taxon>
        <taxon>Fungi</taxon>
        <taxon>Dikarya</taxon>
        <taxon>Basidiomycota</taxon>
        <taxon>Agaricomycotina</taxon>
        <taxon>Agaricomycetes</taxon>
        <taxon>Agaricomycetidae</taxon>
        <taxon>Boletales</taxon>
        <taxon>Suillineae</taxon>
        <taxon>Rhizopogonaceae</taxon>
        <taxon>Rhizopogon</taxon>
    </lineage>
</organism>
<dbReference type="SUPFAM" id="SSF103473">
    <property type="entry name" value="MFS general substrate transporter"/>
    <property type="match status" value="1"/>
</dbReference>
<dbReference type="InterPro" id="IPR011701">
    <property type="entry name" value="MFS"/>
</dbReference>
<feature type="transmembrane region" description="Helical" evidence="6">
    <location>
        <begin position="47"/>
        <end position="67"/>
    </location>
</feature>
<protein>
    <recommendedName>
        <fullName evidence="7">Major facilitator superfamily (MFS) profile domain-containing protein</fullName>
    </recommendedName>
</protein>
<accession>A0A1J8R3E3</accession>
<evidence type="ECO:0000256" key="1">
    <source>
        <dbReference type="ARBA" id="ARBA00004141"/>
    </source>
</evidence>
<keyword evidence="4 6" id="KW-1133">Transmembrane helix</keyword>
<dbReference type="InterPro" id="IPR036259">
    <property type="entry name" value="MFS_trans_sf"/>
</dbReference>
<evidence type="ECO:0000256" key="5">
    <source>
        <dbReference type="ARBA" id="ARBA00023136"/>
    </source>
</evidence>
<dbReference type="STRING" id="180088.A0A1J8R3E3"/>
<sequence>MAACRNFTDLFILRFILGMCEGSITAGFMIVNSMFYTRSEQTTRLGYWFLMNGTALIVSGFISFGSLHTHTPGFAPWQWLMIITGILTLITAVVYWWANSGFRKV</sequence>
<keyword evidence="5 6" id="KW-0472">Membrane</keyword>
<dbReference type="AlphaFoldDB" id="A0A1J8R3E3"/>
<name>A0A1J8R3E3_9AGAM</name>
<gene>
    <name evidence="8" type="ORF">AZE42_10760</name>
</gene>
<keyword evidence="3 6" id="KW-0812">Transmembrane</keyword>
<evidence type="ECO:0000313" key="9">
    <source>
        <dbReference type="Proteomes" id="UP000183567"/>
    </source>
</evidence>
<dbReference type="GO" id="GO:0016020">
    <property type="term" value="C:membrane"/>
    <property type="evidence" value="ECO:0007669"/>
    <property type="project" value="UniProtKB-SubCell"/>
</dbReference>
<evidence type="ECO:0000259" key="7">
    <source>
        <dbReference type="PROSITE" id="PS50850"/>
    </source>
</evidence>
<dbReference type="PANTHER" id="PTHR43791:SF63">
    <property type="entry name" value="HIGH AFFINITY CYSTEINE TRANSPORTER"/>
    <property type="match status" value="1"/>
</dbReference>
<keyword evidence="2" id="KW-0813">Transport</keyword>
<evidence type="ECO:0000313" key="8">
    <source>
        <dbReference type="EMBL" id="OJA16290.1"/>
    </source>
</evidence>
<dbReference type="Proteomes" id="UP000183567">
    <property type="component" value="Unassembled WGS sequence"/>
</dbReference>